<feature type="region of interest" description="Disordered" evidence="2">
    <location>
        <begin position="495"/>
        <end position="552"/>
    </location>
</feature>
<evidence type="ECO:0000256" key="2">
    <source>
        <dbReference type="SAM" id="MobiDB-lite"/>
    </source>
</evidence>
<feature type="region of interest" description="Disordered" evidence="2">
    <location>
        <begin position="287"/>
        <end position="389"/>
    </location>
</feature>
<feature type="compositionally biased region" description="Low complexity" evidence="2">
    <location>
        <begin position="524"/>
        <end position="547"/>
    </location>
</feature>
<dbReference type="PROSITE" id="PS50031">
    <property type="entry name" value="EH"/>
    <property type="match status" value="2"/>
</dbReference>
<feature type="domain" description="EH" evidence="3">
    <location>
        <begin position="21"/>
        <end position="100"/>
    </location>
</feature>
<dbReference type="CDD" id="cd00052">
    <property type="entry name" value="EH"/>
    <property type="match status" value="2"/>
</dbReference>
<dbReference type="AlphaFoldDB" id="A0ABD3R5F0"/>
<dbReference type="Gene3D" id="1.10.238.10">
    <property type="entry name" value="EF-hand"/>
    <property type="match status" value="2"/>
</dbReference>
<feature type="compositionally biased region" description="Low complexity" evidence="2">
    <location>
        <begin position="126"/>
        <end position="143"/>
    </location>
</feature>
<dbReference type="EMBL" id="JALLPB020000570">
    <property type="protein sequence ID" value="KAL3807893.1"/>
    <property type="molecule type" value="Genomic_DNA"/>
</dbReference>
<feature type="region of interest" description="Disordered" evidence="2">
    <location>
        <begin position="123"/>
        <end position="170"/>
    </location>
</feature>
<comment type="caution">
    <text evidence="4">The sequence shown here is derived from an EMBL/GenBank/DDBJ whole genome shotgun (WGS) entry which is preliminary data.</text>
</comment>
<feature type="region of interest" description="Disordered" evidence="2">
    <location>
        <begin position="696"/>
        <end position="744"/>
    </location>
</feature>
<accession>A0ABD3R5F0</accession>
<evidence type="ECO:0000259" key="3">
    <source>
        <dbReference type="PROSITE" id="PS50031"/>
    </source>
</evidence>
<dbReference type="InterPro" id="IPR000261">
    <property type="entry name" value="EH_dom"/>
</dbReference>
<feature type="coiled-coil region" evidence="1">
    <location>
        <begin position="622"/>
        <end position="649"/>
    </location>
</feature>
<feature type="compositionally biased region" description="Pro residues" evidence="2">
    <location>
        <begin position="152"/>
        <end position="167"/>
    </location>
</feature>
<evidence type="ECO:0000256" key="1">
    <source>
        <dbReference type="SAM" id="Coils"/>
    </source>
</evidence>
<feature type="compositionally biased region" description="Low complexity" evidence="2">
    <location>
        <begin position="287"/>
        <end position="310"/>
    </location>
</feature>
<sequence>MQSATMSQPPPQYAYSPPPAELPYYNALFAAADKSSSGYLSGQTAVEFFFLSKLPIDLLKQIWTMADQPPSNTLDPKKFYVAVRLIQLFQNGKKPIDLTLNVSEAERAGMRAPFFEGVDVQATMAQQQQPQQQQQLQPQQQQPSTPMRTYQQPPPVMPHQQPPPMMPMPSSGSTTILTVQDPYTMTPQELSRYESLFPSYAQPDPEGGGSFVHGAVAVELFGKSGMDRESLKAIWAMVDDPIDNKLDSIEFAIAMHLIVCVTKKGLPQPPSLPSSLASIVRYTRGQQPVQQTVPQTVPQPVQQQHQQQPPLGGMVGGGQPQPIPSPLSSPRAGTGMNMQQQLHMNGGLGATGSGGLGGGGMPSPIPSPTITPRIGTSTMNGGTMNIPQMPLYQQTGSQQQLQPSHPAQQQYMQPQVQVQQPWIEQQSQMGGRAGMPQMGFQHVGFGGGSVGGSTIDEAFAGLTNDPVGDLDGYSAAGSDASPAAPPAMQYQQTSLFDPSSQHQKQQQKHHAQLPPKSPKGNAKSPRVAASARARGRARSSSPSLSVESSDDLHSLREAHQKLLAEVISLRAKAASVSDEEYEVQKEIKSTAKEIGKLSIELSALKESVMEAKVKLGESVGILKVQVGKKESLEAQLAEAKATHESLAAAAAVVEEANELAMKYAARAVAAAAAATEDGSSEPVAAPAPGIVETADFFSWDDPPAPAPAPLDGIDKSSSEPSRGMWGSSESVATPDRGDGHYRGDSASVITMGTNASYMKYGVLGGEMGAPIDEGMGGGPTTHHDNFIPEPTGPIYPEYSAPSPNAGQYQIESTASSPTKAFIPEPMEPIYPEYQPMEPISSSPTKAELDALKSKTLKAEQSFRSYSDLVRSISHDVEKLESAARKAEAEASAIAGSKSKSKMSFGKSKAKKEYESALQTAQLEREKVEEAKAKLALAERNAEDAKMEMEQLRQKYEEMEMEAATVQSYLSVQKEAYNGHQQAAKQQSAAGCYQPQNQCNDAFSNSVGTHGYGMINSMDGDYDNPFAMVGDDSDDNAPEGATRLARLESVDAAVDRSGEMGGAGGGRIGELEGGEKEEDPSSSVTIILSTADDRFGLLGIPSNDAAVVIGFIIVVVGGGGAGHEGAARTSGL</sequence>
<feature type="compositionally biased region" description="Gly residues" evidence="2">
    <location>
        <begin position="1058"/>
        <end position="1067"/>
    </location>
</feature>
<feature type="region of interest" description="Disordered" evidence="2">
    <location>
        <begin position="1051"/>
        <end position="1082"/>
    </location>
</feature>
<dbReference type="InterPro" id="IPR011992">
    <property type="entry name" value="EF-hand-dom_pair"/>
</dbReference>
<dbReference type="PANTHER" id="PTHR11216:SF174">
    <property type="entry name" value="GH06923P"/>
    <property type="match status" value="1"/>
</dbReference>
<dbReference type="SUPFAM" id="SSF47473">
    <property type="entry name" value="EF-hand"/>
    <property type="match status" value="2"/>
</dbReference>
<evidence type="ECO:0000313" key="5">
    <source>
        <dbReference type="Proteomes" id="UP001530377"/>
    </source>
</evidence>
<organism evidence="4 5">
    <name type="scientific">Cyclostephanos tholiformis</name>
    <dbReference type="NCBI Taxonomy" id="382380"/>
    <lineage>
        <taxon>Eukaryota</taxon>
        <taxon>Sar</taxon>
        <taxon>Stramenopiles</taxon>
        <taxon>Ochrophyta</taxon>
        <taxon>Bacillariophyta</taxon>
        <taxon>Coscinodiscophyceae</taxon>
        <taxon>Thalassiosirophycidae</taxon>
        <taxon>Stephanodiscales</taxon>
        <taxon>Stephanodiscaceae</taxon>
        <taxon>Cyclostephanos</taxon>
    </lineage>
</organism>
<proteinExistence type="predicted"/>
<dbReference type="Pfam" id="PF12763">
    <property type="entry name" value="EH"/>
    <property type="match status" value="2"/>
</dbReference>
<dbReference type="PANTHER" id="PTHR11216">
    <property type="entry name" value="EH DOMAIN"/>
    <property type="match status" value="1"/>
</dbReference>
<name>A0ABD3R5F0_9STRA</name>
<evidence type="ECO:0000313" key="4">
    <source>
        <dbReference type="EMBL" id="KAL3807893.1"/>
    </source>
</evidence>
<feature type="coiled-coil region" evidence="1">
    <location>
        <begin position="869"/>
        <end position="968"/>
    </location>
</feature>
<feature type="compositionally biased region" description="Gly residues" evidence="2">
    <location>
        <begin position="346"/>
        <end position="361"/>
    </location>
</feature>
<keyword evidence="1" id="KW-0175">Coiled coil</keyword>
<feature type="domain" description="EH" evidence="3">
    <location>
        <begin position="189"/>
        <end position="283"/>
    </location>
</feature>
<reference evidence="4 5" key="1">
    <citation type="submission" date="2024-10" db="EMBL/GenBank/DDBJ databases">
        <title>Updated reference genomes for cyclostephanoid diatoms.</title>
        <authorList>
            <person name="Roberts W.R."/>
            <person name="Alverson A.J."/>
        </authorList>
    </citation>
    <scope>NUCLEOTIDE SEQUENCE [LARGE SCALE GENOMIC DNA]</scope>
    <source>
        <strain evidence="4 5">AJA228-03</strain>
    </source>
</reference>
<dbReference type="Proteomes" id="UP001530377">
    <property type="component" value="Unassembled WGS sequence"/>
</dbReference>
<keyword evidence="5" id="KW-1185">Reference proteome</keyword>
<gene>
    <name evidence="4" type="ORF">ACHAXA_007170</name>
</gene>
<protein>
    <recommendedName>
        <fullName evidence="3">EH domain-containing protein</fullName>
    </recommendedName>
</protein>
<dbReference type="SMART" id="SM00027">
    <property type="entry name" value="EH"/>
    <property type="match status" value="2"/>
</dbReference>